<dbReference type="EMBL" id="LCTW02000061">
    <property type="protein sequence ID" value="KXX80375.1"/>
    <property type="molecule type" value="Genomic_DNA"/>
</dbReference>
<accession>A0A175W9V2</accession>
<dbReference type="PANTHER" id="PTHR44329">
    <property type="entry name" value="SERINE/THREONINE-PROTEIN KINASE TNNI3K-RELATED"/>
    <property type="match status" value="1"/>
</dbReference>
<keyword evidence="3" id="KW-0808">Transferase</keyword>
<dbReference type="GO" id="GO:0005524">
    <property type="term" value="F:ATP binding"/>
    <property type="evidence" value="ECO:0007669"/>
    <property type="project" value="InterPro"/>
</dbReference>
<dbReference type="InterPro" id="IPR011009">
    <property type="entry name" value="Kinase-like_dom_sf"/>
</dbReference>
<dbReference type="SUPFAM" id="SSF56112">
    <property type="entry name" value="Protein kinase-like (PK-like)"/>
    <property type="match status" value="1"/>
</dbReference>
<evidence type="ECO:0000259" key="1">
    <source>
        <dbReference type="PROSITE" id="PS50011"/>
    </source>
</evidence>
<dbReference type="InterPro" id="IPR051681">
    <property type="entry name" value="Ser/Thr_Kinases-Pseudokinases"/>
</dbReference>
<dbReference type="SMART" id="SM00220">
    <property type="entry name" value="S_TKc"/>
    <property type="match status" value="1"/>
</dbReference>
<dbReference type="EMBL" id="LCTW02000319">
    <property type="protein sequence ID" value="KXX74790.1"/>
    <property type="molecule type" value="Genomic_DNA"/>
</dbReference>
<keyword evidence="3" id="KW-0418">Kinase</keyword>
<reference evidence="3" key="2">
    <citation type="submission" date="2015-06" db="EMBL/GenBank/DDBJ databases">
        <authorList>
            <person name="Hoefler B.C."/>
            <person name="Straight P.D."/>
        </authorList>
    </citation>
    <scope>NUCLEOTIDE SEQUENCE [LARGE SCALE GENOMIC DNA]</scope>
    <source>
        <strain evidence="3">Mm55</strain>
    </source>
</reference>
<dbReference type="Proteomes" id="UP000078237">
    <property type="component" value="Unassembled WGS sequence"/>
</dbReference>
<dbReference type="GO" id="GO:0004674">
    <property type="term" value="F:protein serine/threonine kinase activity"/>
    <property type="evidence" value="ECO:0007669"/>
    <property type="project" value="TreeGrafter"/>
</dbReference>
<protein>
    <submittedName>
        <fullName evidence="3">CBL-interacting serine/threonine-protein kinase 19</fullName>
    </submittedName>
</protein>
<sequence>MELSHSLVDAVWRPKFLLELDRGRLGDWLQRSTYLTEPLSWEVSPLNPKNRVDSLDTVGSSWRVDGSTICGTRFFAVPVSLLPDLPPLGIFVHVPDQTDFPPTLRSTLDAGASVPLRNGPDIASLAISQHICRALSHQCVKDPSILQRYPKLPFGSELIFGRVAPDPADMSLDVVPNYDFERKALSLDALRRLWADIPVHDWPEEFDVSLLRFVRQIHDTVCLVIAPESHSSKLLVFKSAIGSVDHTYHELRFLLTNPPHPHVMPRPVGIVTKRNAFGGKRGVVGFLLRYFPAGSLRDILPARQQAGTLSDRLKVKWCRQIVSAVIHIREEAATFVSDLRPDNVLLDEHEDVVLCDFEQRGNWHEWCAPEVLFRQYAENIRANLHPGEAASEAAAKYRRLLAGYAPPDLPETPVQAANRPWFLLNPSSQDKAAVYSLGLLIYTVFEGLSNVRRNIANQWPIDPNVEFPVVRHTPATVMDLVRLCTDEAVEWSDKRDKGQRARVVRRGDALYPEGQVDLARGTKSTAVAVLDTAYAWWSGELARAVAFLETDEWRSQQFGPNRPSLRDVLRALDELPEEL</sequence>
<dbReference type="OrthoDB" id="4062651at2759"/>
<gene>
    <name evidence="3" type="ORF">MMYC01_203299</name>
    <name evidence="2" type="ORF">MMYC01_207708</name>
</gene>
<dbReference type="Gene3D" id="1.10.510.10">
    <property type="entry name" value="Transferase(Phosphotransferase) domain 1"/>
    <property type="match status" value="1"/>
</dbReference>
<evidence type="ECO:0000313" key="3">
    <source>
        <dbReference type="EMBL" id="KXX80375.1"/>
    </source>
</evidence>
<feature type="domain" description="Protein kinase" evidence="1">
    <location>
        <begin position="149"/>
        <end position="579"/>
    </location>
</feature>
<reference evidence="4" key="1">
    <citation type="submission" date="2015-06" db="EMBL/GenBank/DDBJ databases">
        <authorList>
            <person name="van de Sande W.W.J."/>
        </authorList>
    </citation>
    <scope>NUCLEOTIDE SEQUENCE [LARGE SCALE GENOMIC DNA]</scope>
    <source>
        <strain evidence="4">mm55</strain>
    </source>
</reference>
<proteinExistence type="predicted"/>
<organism evidence="3 4">
    <name type="scientific">Madurella mycetomatis</name>
    <dbReference type="NCBI Taxonomy" id="100816"/>
    <lineage>
        <taxon>Eukaryota</taxon>
        <taxon>Fungi</taxon>
        <taxon>Dikarya</taxon>
        <taxon>Ascomycota</taxon>
        <taxon>Pezizomycotina</taxon>
        <taxon>Sordariomycetes</taxon>
        <taxon>Sordariomycetidae</taxon>
        <taxon>Sordariales</taxon>
        <taxon>Sordariales incertae sedis</taxon>
        <taxon>Madurella</taxon>
    </lineage>
</organism>
<dbReference type="AlphaFoldDB" id="A0A175W9V2"/>
<dbReference type="VEuPathDB" id="FungiDB:MMYC01_207708"/>
<reference evidence="3 4" key="3">
    <citation type="submission" date="2016-01" db="EMBL/GenBank/DDBJ databases">
        <title>Madurella mycetomatis genome sequencing.</title>
        <authorList>
            <person name="Van De Sande W."/>
        </authorList>
    </citation>
    <scope>NUCLEOTIDE SEQUENCE [LARGE SCALE GENOMIC DNA]</scope>
    <source>
        <strain evidence="4">mm55</strain>
        <strain evidence="3">Mm55</strain>
    </source>
</reference>
<dbReference type="VEuPathDB" id="FungiDB:MMYC01_203299"/>
<dbReference type="PROSITE" id="PS50011">
    <property type="entry name" value="PROTEIN_KINASE_DOM"/>
    <property type="match status" value="1"/>
</dbReference>
<evidence type="ECO:0000313" key="2">
    <source>
        <dbReference type="EMBL" id="KXX74790.1"/>
    </source>
</evidence>
<evidence type="ECO:0000313" key="4">
    <source>
        <dbReference type="Proteomes" id="UP000078237"/>
    </source>
</evidence>
<comment type="caution">
    <text evidence="3">The sequence shown here is derived from an EMBL/GenBank/DDBJ whole genome shotgun (WGS) entry which is preliminary data.</text>
</comment>
<name>A0A175W9V2_9PEZI</name>
<keyword evidence="4" id="KW-1185">Reference proteome</keyword>
<dbReference type="STRING" id="100816.A0A175W9V2"/>
<dbReference type="InterPro" id="IPR000719">
    <property type="entry name" value="Prot_kinase_dom"/>
</dbReference>